<dbReference type="EMBL" id="BK015955">
    <property type="protein sequence ID" value="DAF86969.1"/>
    <property type="molecule type" value="Genomic_DNA"/>
</dbReference>
<evidence type="ECO:0000256" key="1">
    <source>
        <dbReference type="SAM" id="Phobius"/>
    </source>
</evidence>
<name>A0A8S5TXP7_9CAUD</name>
<feature type="transmembrane region" description="Helical" evidence="1">
    <location>
        <begin position="101"/>
        <end position="123"/>
    </location>
</feature>
<feature type="transmembrane region" description="Helical" evidence="1">
    <location>
        <begin position="135"/>
        <end position="155"/>
    </location>
</feature>
<organism evidence="2">
    <name type="scientific">Siphoviridae sp. ctvBz3</name>
    <dbReference type="NCBI Taxonomy" id="2825720"/>
    <lineage>
        <taxon>Viruses</taxon>
        <taxon>Duplodnaviria</taxon>
        <taxon>Heunggongvirae</taxon>
        <taxon>Uroviricota</taxon>
        <taxon>Caudoviricetes</taxon>
    </lineage>
</organism>
<keyword evidence="1" id="KW-0472">Membrane</keyword>
<evidence type="ECO:0000313" key="2">
    <source>
        <dbReference type="EMBL" id="DAF86969.1"/>
    </source>
</evidence>
<sequence>MNGSNDVPSIFDSIFGKGKPIKWYHYLIHLGYYIPYWIKFFFSEPFKEKKKDLNILDTVKSLLESETTDGNIKKSKELIHLHRIVENTKARRRLEKWSLRVIALYLFIVLCIVLASYVSIPAIKSYFSICIPNPIMITILSTTTVNIIGLGLIVLRGHFLANDKSNEVNEEHK</sequence>
<keyword evidence="1" id="KW-0812">Transmembrane</keyword>
<reference evidence="2" key="1">
    <citation type="journal article" date="2021" name="Proc. Natl. Acad. Sci. U.S.A.">
        <title>A Catalog of Tens of Thousands of Viruses from Human Metagenomes Reveals Hidden Associations with Chronic Diseases.</title>
        <authorList>
            <person name="Tisza M.J."/>
            <person name="Buck C.B."/>
        </authorList>
    </citation>
    <scope>NUCLEOTIDE SEQUENCE</scope>
    <source>
        <strain evidence="2">CtvBz3</strain>
    </source>
</reference>
<proteinExistence type="predicted"/>
<accession>A0A8S5TXP7</accession>
<protein>
    <submittedName>
        <fullName evidence="2">Uncharacterized protein</fullName>
    </submittedName>
</protein>
<feature type="transmembrane region" description="Helical" evidence="1">
    <location>
        <begin position="23"/>
        <end position="42"/>
    </location>
</feature>
<keyword evidence="1" id="KW-1133">Transmembrane helix</keyword>